<dbReference type="InterPro" id="IPR051838">
    <property type="entry name" value="ARTD_PARP"/>
</dbReference>
<dbReference type="CDD" id="cd01341">
    <property type="entry name" value="ADP_ribosyl"/>
    <property type="match status" value="2"/>
</dbReference>
<dbReference type="SUPFAM" id="SSF46934">
    <property type="entry name" value="UBA-like"/>
    <property type="match status" value="1"/>
</dbReference>
<gene>
    <name evidence="10" type="ORF">FSP39_023024</name>
</gene>
<evidence type="ECO:0000256" key="2">
    <source>
        <dbReference type="ARBA" id="ARBA00022679"/>
    </source>
</evidence>
<feature type="domain" description="PARP catalytic" evidence="9">
    <location>
        <begin position="558"/>
        <end position="749"/>
    </location>
</feature>
<dbReference type="InterPro" id="IPR009060">
    <property type="entry name" value="UBA-like_sf"/>
</dbReference>
<dbReference type="Gene3D" id="3.90.228.10">
    <property type="match status" value="1"/>
</dbReference>
<dbReference type="PANTHER" id="PTHR21328">
    <property type="entry name" value="POLY ADP-RIBOSE POLYMERASE FAMILY, MEMBER PARP"/>
    <property type="match status" value="1"/>
</dbReference>
<evidence type="ECO:0000259" key="8">
    <source>
        <dbReference type="PROSITE" id="PS50030"/>
    </source>
</evidence>
<comment type="similarity">
    <text evidence="5">Belongs to the ARTD/PARP family.</text>
</comment>
<dbReference type="Proteomes" id="UP001186944">
    <property type="component" value="Unassembled WGS sequence"/>
</dbReference>
<evidence type="ECO:0000256" key="6">
    <source>
        <dbReference type="RuleBase" id="RU362114"/>
    </source>
</evidence>
<feature type="domain" description="UBA" evidence="8">
    <location>
        <begin position="298"/>
        <end position="338"/>
    </location>
</feature>
<evidence type="ECO:0000256" key="1">
    <source>
        <dbReference type="ARBA" id="ARBA00022676"/>
    </source>
</evidence>
<protein>
    <recommendedName>
        <fullName evidence="6">Poly [ADP-ribose] polymerase</fullName>
        <shortName evidence="6">PARP</shortName>
        <ecNumber evidence="6">2.4.2.-</ecNumber>
    </recommendedName>
</protein>
<name>A0AA88Y5U7_PINIB</name>
<evidence type="ECO:0000256" key="5">
    <source>
        <dbReference type="ARBA" id="ARBA00024347"/>
    </source>
</evidence>
<dbReference type="InterPro" id="IPR012317">
    <property type="entry name" value="Poly(ADP-ribose)pol_cat_dom"/>
</dbReference>
<dbReference type="GO" id="GO:0003950">
    <property type="term" value="F:NAD+ poly-ADP-ribosyltransferase activity"/>
    <property type="evidence" value="ECO:0007669"/>
    <property type="project" value="UniProtKB-UniRule"/>
</dbReference>
<evidence type="ECO:0000256" key="7">
    <source>
        <dbReference type="SAM" id="MobiDB-lite"/>
    </source>
</evidence>
<dbReference type="EMBL" id="VSWD01000007">
    <property type="protein sequence ID" value="KAK3098777.1"/>
    <property type="molecule type" value="Genomic_DNA"/>
</dbReference>
<dbReference type="Gene3D" id="1.10.8.10">
    <property type="entry name" value="DNA helicase RuvA subunit, C-terminal domain"/>
    <property type="match status" value="1"/>
</dbReference>
<feature type="compositionally biased region" description="Polar residues" evidence="7">
    <location>
        <begin position="109"/>
        <end position="126"/>
    </location>
</feature>
<proteinExistence type="inferred from homology"/>
<evidence type="ECO:0000256" key="4">
    <source>
        <dbReference type="ARBA" id="ARBA00023027"/>
    </source>
</evidence>
<reference evidence="10" key="1">
    <citation type="submission" date="2019-08" db="EMBL/GenBank/DDBJ databases">
        <title>The improved chromosome-level genome for the pearl oyster Pinctada fucata martensii using PacBio sequencing and Hi-C.</title>
        <authorList>
            <person name="Zheng Z."/>
        </authorList>
    </citation>
    <scope>NUCLEOTIDE SEQUENCE</scope>
    <source>
        <strain evidence="10">ZZ-2019</strain>
        <tissue evidence="10">Adductor muscle</tissue>
    </source>
</reference>
<accession>A0AA88Y5U7</accession>
<keyword evidence="1 6" id="KW-0328">Glycosyltransferase</keyword>
<keyword evidence="3" id="KW-0548">Nucleotidyltransferase</keyword>
<evidence type="ECO:0000256" key="3">
    <source>
        <dbReference type="ARBA" id="ARBA00022695"/>
    </source>
</evidence>
<dbReference type="AlphaFoldDB" id="A0AA88Y5U7"/>
<feature type="region of interest" description="Disordered" evidence="7">
    <location>
        <begin position="340"/>
        <end position="388"/>
    </location>
</feature>
<evidence type="ECO:0000313" key="10">
    <source>
        <dbReference type="EMBL" id="KAK3098777.1"/>
    </source>
</evidence>
<feature type="compositionally biased region" description="Basic residues" evidence="7">
    <location>
        <begin position="376"/>
        <end position="385"/>
    </location>
</feature>
<evidence type="ECO:0000259" key="9">
    <source>
        <dbReference type="PROSITE" id="PS51059"/>
    </source>
</evidence>
<dbReference type="Pfam" id="PF00644">
    <property type="entry name" value="PARP"/>
    <property type="match status" value="1"/>
</dbReference>
<dbReference type="GO" id="GO:0016779">
    <property type="term" value="F:nucleotidyltransferase activity"/>
    <property type="evidence" value="ECO:0007669"/>
    <property type="project" value="UniProtKB-KW"/>
</dbReference>
<dbReference type="PROSITE" id="PS51059">
    <property type="entry name" value="PARP_CATALYTIC"/>
    <property type="match status" value="1"/>
</dbReference>
<evidence type="ECO:0000313" key="11">
    <source>
        <dbReference type="Proteomes" id="UP001186944"/>
    </source>
</evidence>
<dbReference type="PROSITE" id="PS50030">
    <property type="entry name" value="UBA"/>
    <property type="match status" value="1"/>
</dbReference>
<dbReference type="SUPFAM" id="SSF56399">
    <property type="entry name" value="ADP-ribosylation"/>
    <property type="match status" value="1"/>
</dbReference>
<keyword evidence="2 6" id="KW-0808">Transferase</keyword>
<dbReference type="SMART" id="SM00165">
    <property type="entry name" value="UBA"/>
    <property type="match status" value="1"/>
</dbReference>
<keyword evidence="4 6" id="KW-0520">NAD</keyword>
<dbReference type="CDD" id="cd14270">
    <property type="entry name" value="UBA"/>
    <property type="match status" value="1"/>
</dbReference>
<feature type="compositionally biased region" description="Acidic residues" evidence="7">
    <location>
        <begin position="130"/>
        <end position="141"/>
    </location>
</feature>
<feature type="region of interest" description="Disordered" evidence="7">
    <location>
        <begin position="98"/>
        <end position="141"/>
    </location>
</feature>
<dbReference type="EC" id="2.4.2.-" evidence="6"/>
<keyword evidence="11" id="KW-1185">Reference proteome</keyword>
<dbReference type="InterPro" id="IPR015940">
    <property type="entry name" value="UBA"/>
</dbReference>
<sequence length="749" mass="84570">MSVRQKRFEDDLAKANELCTKYKWPVTDLAVNENTLTFLVAQNDGTKRNYSLHISDDYPDNTFMSIVESPDYSRHCHSPIQNLIQSIVGEVQRGNKEPDVQTLAVPPSAQRSVSMESEASSYVDCNSSMESDDDDDDDDMDEDYYNELEAIQPEIATNPVLAKDMESLRRCYNEDVLSYRLLDSIDEIDIEINFPLSKFLEKEIVEAWRLNQDEPLVVRLHLSLNSYLDTPTFPRVEVFQPSKRDCGVAAQLRKILENFLSEQWPHISNQQINTLHSNREKAEEKSKQESQPTNVAINVDDADIARIMEMGFSAEHAQNALILNHGDLLKAINDLMGKKDSSKQADQGQDANQYDCDFPELGKPNKLMPQFSHPPTAKRKKKKKDFTRQKSSVASVLFKESGTDDNDLTLKPSSTWYGRNSKRIPPNDLGFLVMVFQYIRQRLPTLNEYCVVCDEPHVFQNGAMLKPAVCSRELCVFAFQTLGVMADAAEDIATGAEVVDLLVAMTKAASKSNRKRVIFSPYPTIVDPKDPQELAINPKNRDYDAVEKVVDCIMSIHEMTKLGTGEIKKELDKAHILAYPLLQWIITSNRSHIVKLPEERRLSFMHTPHQFLLMSSPPAKEARFREAKQKHSSTFAFHGSGIENWHSIIREGLIVASGTNRQVNGAAYGKGIYLSPIASTSFGYSRMGYGSYNKKKATSPDDSKKRFLSSSNISCIALCEVITSGELKKSGSIWVCPNPDHVCTRFFFV</sequence>
<organism evidence="10 11">
    <name type="scientific">Pinctada imbricata</name>
    <name type="common">Atlantic pearl-oyster</name>
    <name type="synonym">Pinctada martensii</name>
    <dbReference type="NCBI Taxonomy" id="66713"/>
    <lineage>
        <taxon>Eukaryota</taxon>
        <taxon>Metazoa</taxon>
        <taxon>Spiralia</taxon>
        <taxon>Lophotrochozoa</taxon>
        <taxon>Mollusca</taxon>
        <taxon>Bivalvia</taxon>
        <taxon>Autobranchia</taxon>
        <taxon>Pteriomorphia</taxon>
        <taxon>Pterioida</taxon>
        <taxon>Pterioidea</taxon>
        <taxon>Pteriidae</taxon>
        <taxon>Pinctada</taxon>
    </lineage>
</organism>
<comment type="caution">
    <text evidence="10">The sequence shown here is derived from an EMBL/GenBank/DDBJ whole genome shotgun (WGS) entry which is preliminary data.</text>
</comment>